<evidence type="ECO:0000313" key="3">
    <source>
        <dbReference type="Proteomes" id="UP001319180"/>
    </source>
</evidence>
<dbReference type="EMBL" id="JAHESC010000023">
    <property type="protein sequence ID" value="MBT1688168.1"/>
    <property type="molecule type" value="Genomic_DNA"/>
</dbReference>
<name>A0AAP2D9Z6_9BACT</name>
<organism evidence="2 3">
    <name type="scientific">Dawidia soli</name>
    <dbReference type="NCBI Taxonomy" id="2782352"/>
    <lineage>
        <taxon>Bacteria</taxon>
        <taxon>Pseudomonadati</taxon>
        <taxon>Bacteroidota</taxon>
        <taxon>Cytophagia</taxon>
        <taxon>Cytophagales</taxon>
        <taxon>Chryseotaleaceae</taxon>
        <taxon>Dawidia</taxon>
    </lineage>
</organism>
<proteinExistence type="predicted"/>
<dbReference type="RefSeq" id="WP_254091395.1">
    <property type="nucleotide sequence ID" value="NZ_JAHESC010000023.1"/>
</dbReference>
<reference evidence="2 3" key="1">
    <citation type="submission" date="2021-05" db="EMBL/GenBank/DDBJ databases">
        <title>A Polyphasic approach of four new species of the genus Ohtaekwangia: Ohtaekwangia histidinii sp. nov., Ohtaekwangia cretensis sp. nov., Ohtaekwangia indiensis sp. nov., Ohtaekwangia reichenbachii sp. nov. from diverse environment.</title>
        <authorList>
            <person name="Octaviana S."/>
        </authorList>
    </citation>
    <scope>NUCLEOTIDE SEQUENCE [LARGE SCALE GENOMIC DNA]</scope>
    <source>
        <strain evidence="2 3">PWU37</strain>
    </source>
</reference>
<keyword evidence="3" id="KW-1185">Reference proteome</keyword>
<protein>
    <submittedName>
        <fullName evidence="2">DUF1800 family protein</fullName>
    </submittedName>
</protein>
<evidence type="ECO:0000256" key="1">
    <source>
        <dbReference type="SAM" id="MobiDB-lite"/>
    </source>
</evidence>
<dbReference type="Pfam" id="PF08811">
    <property type="entry name" value="DUF1800"/>
    <property type="match status" value="1"/>
</dbReference>
<sequence length="615" mass="68785">MTHAKNTSSLSRWMHPGLLLILVLLVLPAHTPVATRTKPLHFPYVEAGLTPRQAAAHLVSRFTYGATPGLVDEVTRVGLEEWFTTQLEATLPDDTLQQRLAPYDALTLSNETIARTFVRNGALLRMAIKDGAIRIDSTKDKKEYRAALQQYRQQKGLRSEQELIRQFVNQKILRATYTQNQVQEVLTDFWFNHFNVSFTKGLCTLYIPAYERDVIRPQALGHFHALLHATAQSPAMLLYLDNASSRGVNPARAKRQSNVPQRPRGLNENYAREVMELHTLGVDGGYTQHDVTEAARILTGWTVYPRGTYLGDSLLRRLPDDATLQKRGGFHKDDFLFAPNRHDDGEKIVLGKKFPAGGGYDEGVQLLNMLAEHPSTAAFIARKLAVRFVSDTPPQALVDALAKTYRQTHGDIRALLTTLVTSPAFWDKNALREKTKSPFELVVSALRSLHADVQRPYPLFQWVTRMGQKVYFYQAPTGFPDKAAHWINTGALLNRMNFGMALAAGRIPGVKVDLLALNHEHEPESAADALATYSALLLPERNTQETIRRLTPLLNDPALQEKIDSAAHGTAATRRMADDDPEEDETVPANNAAPKRYKLSQVAGIILGSPEFQRR</sequence>
<gene>
    <name evidence="2" type="ORF">KK078_16475</name>
</gene>
<dbReference type="AlphaFoldDB" id="A0AAP2D9Z6"/>
<comment type="caution">
    <text evidence="2">The sequence shown here is derived from an EMBL/GenBank/DDBJ whole genome shotgun (WGS) entry which is preliminary data.</text>
</comment>
<feature type="region of interest" description="Disordered" evidence="1">
    <location>
        <begin position="567"/>
        <end position="594"/>
    </location>
</feature>
<dbReference type="InterPro" id="IPR014917">
    <property type="entry name" value="DUF1800"/>
</dbReference>
<dbReference type="Proteomes" id="UP001319180">
    <property type="component" value="Unassembled WGS sequence"/>
</dbReference>
<accession>A0AAP2D9Z6</accession>
<evidence type="ECO:0000313" key="2">
    <source>
        <dbReference type="EMBL" id="MBT1688168.1"/>
    </source>
</evidence>